<organism evidence="1 2">
    <name type="scientific">Caerostris extrusa</name>
    <name type="common">Bark spider</name>
    <name type="synonym">Caerostris bankana</name>
    <dbReference type="NCBI Taxonomy" id="172846"/>
    <lineage>
        <taxon>Eukaryota</taxon>
        <taxon>Metazoa</taxon>
        <taxon>Ecdysozoa</taxon>
        <taxon>Arthropoda</taxon>
        <taxon>Chelicerata</taxon>
        <taxon>Arachnida</taxon>
        <taxon>Araneae</taxon>
        <taxon>Araneomorphae</taxon>
        <taxon>Entelegynae</taxon>
        <taxon>Araneoidea</taxon>
        <taxon>Araneidae</taxon>
        <taxon>Caerostris</taxon>
    </lineage>
</organism>
<protein>
    <recommendedName>
        <fullName evidence="3">LAGLIDADG homing endonuclease</fullName>
    </recommendedName>
</protein>
<keyword evidence="2" id="KW-1185">Reference proteome</keyword>
<comment type="caution">
    <text evidence="1">The sequence shown here is derived from an EMBL/GenBank/DDBJ whole genome shotgun (WGS) entry which is preliminary data.</text>
</comment>
<dbReference type="Proteomes" id="UP001054945">
    <property type="component" value="Unassembled WGS sequence"/>
</dbReference>
<proteinExistence type="predicted"/>
<reference evidence="1 2" key="1">
    <citation type="submission" date="2021-06" db="EMBL/GenBank/DDBJ databases">
        <title>Caerostris extrusa draft genome.</title>
        <authorList>
            <person name="Kono N."/>
            <person name="Arakawa K."/>
        </authorList>
    </citation>
    <scope>NUCLEOTIDE SEQUENCE [LARGE SCALE GENOMIC DNA]</scope>
</reference>
<dbReference type="EMBL" id="BPLR01004356">
    <property type="protein sequence ID" value="GIX94295.1"/>
    <property type="molecule type" value="Genomic_DNA"/>
</dbReference>
<accession>A0AAV4PEA2</accession>
<dbReference type="AlphaFoldDB" id="A0AAV4PEA2"/>
<evidence type="ECO:0000313" key="1">
    <source>
        <dbReference type="EMBL" id="GIX94295.1"/>
    </source>
</evidence>
<evidence type="ECO:0008006" key="3">
    <source>
        <dbReference type="Google" id="ProtNLM"/>
    </source>
</evidence>
<name>A0AAV4PEA2_CAEEX</name>
<gene>
    <name evidence="1" type="ORF">CEXT_280911</name>
</gene>
<evidence type="ECO:0000313" key="2">
    <source>
        <dbReference type="Proteomes" id="UP001054945"/>
    </source>
</evidence>
<sequence length="128" mass="14438">MFLLTPVNSPDWTLLKKSKRSYFVTAEESILICEDALRIIGIHSGFCRLYRYRIAMPSFTSHSWFHKSVKELISTGHVKRLVKGFAFADCEKNILISEDYALSNNVFARFVVAPKLSNCDATTAASPS</sequence>